<organism evidence="1 2">
    <name type="scientific">Mariniblastus fucicola</name>
    <dbReference type="NCBI Taxonomy" id="980251"/>
    <lineage>
        <taxon>Bacteria</taxon>
        <taxon>Pseudomonadati</taxon>
        <taxon>Planctomycetota</taxon>
        <taxon>Planctomycetia</taxon>
        <taxon>Pirellulales</taxon>
        <taxon>Pirellulaceae</taxon>
        <taxon>Mariniblastus</taxon>
    </lineage>
</organism>
<evidence type="ECO:0000313" key="2">
    <source>
        <dbReference type="Proteomes" id="UP000322214"/>
    </source>
</evidence>
<dbReference type="Gene3D" id="1.10.472.150">
    <property type="entry name" value="Glucose-regulated metallo-peptidase M90, N-terminal domain"/>
    <property type="match status" value="1"/>
</dbReference>
<dbReference type="EMBL" id="CP042912">
    <property type="protein sequence ID" value="QEG25255.1"/>
    <property type="molecule type" value="Genomic_DNA"/>
</dbReference>
<dbReference type="GO" id="GO:0004177">
    <property type="term" value="F:aminopeptidase activity"/>
    <property type="evidence" value="ECO:0007669"/>
    <property type="project" value="TreeGrafter"/>
</dbReference>
<dbReference type="GO" id="GO:0008237">
    <property type="term" value="F:metallopeptidase activity"/>
    <property type="evidence" value="ECO:0007669"/>
    <property type="project" value="InterPro"/>
</dbReference>
<dbReference type="InterPro" id="IPR042252">
    <property type="entry name" value="MtfA_N"/>
</dbReference>
<dbReference type="OrthoDB" id="9786424at2"/>
<dbReference type="AlphaFoldDB" id="A0A5B9PJ33"/>
<dbReference type="Pfam" id="PF06167">
    <property type="entry name" value="Peptidase_M90"/>
    <property type="match status" value="1"/>
</dbReference>
<gene>
    <name evidence="1" type="primary">mtfA</name>
    <name evidence="1" type="ORF">MFFC18_51790</name>
</gene>
<dbReference type="PANTHER" id="PTHR30164">
    <property type="entry name" value="MTFA PEPTIDASE"/>
    <property type="match status" value="1"/>
</dbReference>
<accession>A0A5B9PJ33</accession>
<dbReference type="STRING" id="980251.GCA_001642875_03783"/>
<reference evidence="1 2" key="1">
    <citation type="submission" date="2019-08" db="EMBL/GenBank/DDBJ databases">
        <title>Deep-cultivation of Planctomycetes and their phenomic and genomic characterization uncovers novel biology.</title>
        <authorList>
            <person name="Wiegand S."/>
            <person name="Jogler M."/>
            <person name="Boedeker C."/>
            <person name="Pinto D."/>
            <person name="Vollmers J."/>
            <person name="Rivas-Marin E."/>
            <person name="Kohn T."/>
            <person name="Peeters S.H."/>
            <person name="Heuer A."/>
            <person name="Rast P."/>
            <person name="Oberbeckmann S."/>
            <person name="Bunk B."/>
            <person name="Jeske O."/>
            <person name="Meyerdierks A."/>
            <person name="Storesund J.E."/>
            <person name="Kallscheuer N."/>
            <person name="Luecker S."/>
            <person name="Lage O.M."/>
            <person name="Pohl T."/>
            <person name="Merkel B.J."/>
            <person name="Hornburger P."/>
            <person name="Mueller R.-W."/>
            <person name="Bruemmer F."/>
            <person name="Labrenz M."/>
            <person name="Spormann A.M."/>
            <person name="Op den Camp H."/>
            <person name="Overmann J."/>
            <person name="Amann R."/>
            <person name="Jetten M.S.M."/>
            <person name="Mascher T."/>
            <person name="Medema M.H."/>
            <person name="Devos D.P."/>
            <person name="Kaster A.-K."/>
            <person name="Ovreas L."/>
            <person name="Rohde M."/>
            <person name="Galperin M.Y."/>
            <person name="Jogler C."/>
        </authorList>
    </citation>
    <scope>NUCLEOTIDE SEQUENCE [LARGE SCALE GENOMIC DNA]</scope>
    <source>
        <strain evidence="1 2">FC18</strain>
    </source>
</reference>
<dbReference type="GO" id="GO:0005829">
    <property type="term" value="C:cytosol"/>
    <property type="evidence" value="ECO:0007669"/>
    <property type="project" value="TreeGrafter"/>
</dbReference>
<dbReference type="CDD" id="cd20169">
    <property type="entry name" value="Peptidase_M90_mtfA"/>
    <property type="match status" value="1"/>
</dbReference>
<evidence type="ECO:0000313" key="1">
    <source>
        <dbReference type="EMBL" id="QEG25255.1"/>
    </source>
</evidence>
<sequence>MFSWFRNRRRKKILANPWPEPWDLHLQRNVRLTWEMSDLQMRALQDRVKVFVAEKNWEGCEGLQLTEEMQVTIAAQACLMLLGVNDWYFDNVKTILVYPQAFRRMTGDGLTEGHASHRAGEAWQGGPIILSWKDSLSGGRNEDDGQNVVIHEFAHALDGIDGEMGGSVMFDDAESTQTWSRVVEEGYAELVQAKETGRRTLLDHYGATNEAEYFAVATETFFEQPREMSREYGELFSLLKKYFRLDPIPWQRTR</sequence>
<dbReference type="SUPFAM" id="SSF55486">
    <property type="entry name" value="Metalloproteases ('zincins'), catalytic domain"/>
    <property type="match status" value="1"/>
</dbReference>
<keyword evidence="2" id="KW-1185">Reference proteome</keyword>
<dbReference type="PANTHER" id="PTHR30164:SF2">
    <property type="entry name" value="PROTEIN MTFA"/>
    <property type="match status" value="1"/>
</dbReference>
<dbReference type="KEGG" id="mff:MFFC18_51790"/>
<dbReference type="Proteomes" id="UP000322214">
    <property type="component" value="Chromosome"/>
</dbReference>
<dbReference type="RefSeq" id="WP_075085790.1">
    <property type="nucleotide sequence ID" value="NZ_CP042912.1"/>
</dbReference>
<dbReference type="InterPro" id="IPR024079">
    <property type="entry name" value="MetalloPept_cat_dom_sf"/>
</dbReference>
<proteinExistence type="predicted"/>
<name>A0A5B9PJ33_9BACT</name>
<dbReference type="Gene3D" id="3.40.390.10">
    <property type="entry name" value="Collagenase (Catalytic Domain)"/>
    <property type="match status" value="1"/>
</dbReference>
<protein>
    <submittedName>
        <fullName evidence="1">Protein MtfA</fullName>
    </submittedName>
</protein>
<dbReference type="InterPro" id="IPR010384">
    <property type="entry name" value="MtfA_fam"/>
</dbReference>